<name>A0A6N7L2Q2_9ACTN</name>
<reference evidence="1 2" key="1">
    <citation type="submission" date="2019-09" db="EMBL/GenBank/DDBJ databases">
        <title>Genome Sequences of Streptomyces kaniharaensis ATCC 21070.</title>
        <authorList>
            <person name="Zhu W."/>
            <person name="De Crecy-Lagard V."/>
            <person name="Richards N.G."/>
        </authorList>
    </citation>
    <scope>NUCLEOTIDE SEQUENCE [LARGE SCALE GENOMIC DNA]</scope>
    <source>
        <strain evidence="1 2">SF-557</strain>
    </source>
</reference>
<proteinExistence type="predicted"/>
<gene>
    <name evidence="1" type="ORF">F7Q99_36150</name>
</gene>
<organism evidence="1 2">
    <name type="scientific">Streptomyces kaniharaensis</name>
    <dbReference type="NCBI Taxonomy" id="212423"/>
    <lineage>
        <taxon>Bacteria</taxon>
        <taxon>Bacillati</taxon>
        <taxon>Actinomycetota</taxon>
        <taxon>Actinomycetes</taxon>
        <taxon>Kitasatosporales</taxon>
        <taxon>Streptomycetaceae</taxon>
        <taxon>Streptomyces</taxon>
    </lineage>
</organism>
<dbReference type="RefSeq" id="WP_153470471.1">
    <property type="nucleotide sequence ID" value="NZ_WBOF01000005.1"/>
</dbReference>
<dbReference type="EMBL" id="WBOF01000005">
    <property type="protein sequence ID" value="MQS17475.1"/>
    <property type="molecule type" value="Genomic_DNA"/>
</dbReference>
<evidence type="ECO:0000313" key="2">
    <source>
        <dbReference type="Proteomes" id="UP000450000"/>
    </source>
</evidence>
<comment type="caution">
    <text evidence="1">The sequence shown here is derived from an EMBL/GenBank/DDBJ whole genome shotgun (WGS) entry which is preliminary data.</text>
</comment>
<dbReference type="Proteomes" id="UP000450000">
    <property type="component" value="Unassembled WGS sequence"/>
</dbReference>
<protein>
    <submittedName>
        <fullName evidence="1">Uncharacterized protein</fullName>
    </submittedName>
</protein>
<sequence>MTTTYTLAGCGTEIARDPETLGAIRDENGRYVQRVVDDVTFKSGMEMLHWAVKSRLIGRLGHGPRTAATVYLGNPRDEYRAQRCVDAFPSRKVSTEAWNAMKRAQDRLQGLLHYLREVEPEWQDEGRIHYMDNSVVMAQRNKYGQRREVTLIQPHGDACF</sequence>
<accession>A0A6N7L2Q2</accession>
<evidence type="ECO:0000313" key="1">
    <source>
        <dbReference type="EMBL" id="MQS17475.1"/>
    </source>
</evidence>
<keyword evidence="2" id="KW-1185">Reference proteome</keyword>
<dbReference type="AlphaFoldDB" id="A0A6N7L2Q2"/>